<accession>A0A8B7BEV5</accession>
<evidence type="ECO:0000313" key="3">
    <source>
        <dbReference type="RefSeq" id="XP_007958026.1"/>
    </source>
</evidence>
<proteinExistence type="predicted"/>
<dbReference type="OrthoDB" id="10673416at2759"/>
<evidence type="ECO:0000256" key="1">
    <source>
        <dbReference type="SAM" id="MobiDB-lite"/>
    </source>
</evidence>
<gene>
    <name evidence="3" type="primary">LOC103214038</name>
</gene>
<dbReference type="GeneID" id="103214038"/>
<dbReference type="AlphaFoldDB" id="A0A8B7BEV5"/>
<organism evidence="2 3">
    <name type="scientific">Orycteropus afer afer</name>
    <dbReference type="NCBI Taxonomy" id="1230840"/>
    <lineage>
        <taxon>Eukaryota</taxon>
        <taxon>Metazoa</taxon>
        <taxon>Chordata</taxon>
        <taxon>Craniata</taxon>
        <taxon>Vertebrata</taxon>
        <taxon>Euteleostomi</taxon>
        <taxon>Mammalia</taxon>
        <taxon>Eutheria</taxon>
        <taxon>Afrotheria</taxon>
        <taxon>Tubulidentata</taxon>
        <taxon>Orycteropodidae</taxon>
        <taxon>Orycteropus</taxon>
    </lineage>
</organism>
<evidence type="ECO:0000313" key="2">
    <source>
        <dbReference type="Proteomes" id="UP000694850"/>
    </source>
</evidence>
<reference evidence="3" key="1">
    <citation type="submission" date="2025-08" db="UniProtKB">
        <authorList>
            <consortium name="RefSeq"/>
        </authorList>
    </citation>
    <scope>IDENTIFICATION</scope>
</reference>
<feature type="compositionally biased region" description="Low complexity" evidence="1">
    <location>
        <begin position="128"/>
        <end position="139"/>
    </location>
</feature>
<name>A0A8B7BEV5_ORYAF</name>
<sequence>MGTPQVPRGRLRPDSVPPPASHAPRGPRSFGLRGHPKASPRGHPGDVRGRRSLSPHPHPEAPLWDTLGPSPRIRWSSSRTPRGPSLRPPGPPRSHPGLPHRHPEAPANTSPLSLEPVDESRHPKPAEAEPQPAAQRAPPGSRGLRYRNPARRPPAPTGPLGHPTGGPRGAGVSRPAAPYAHHPGLCRRTHVSQRHLKAPLPAAALSRHRLGPATLRGGATCVPTPWTRPQPLDAPETTLIIPWAFQPT</sequence>
<feature type="region of interest" description="Disordered" evidence="1">
    <location>
        <begin position="1"/>
        <end position="178"/>
    </location>
</feature>
<keyword evidence="2" id="KW-1185">Reference proteome</keyword>
<protein>
    <submittedName>
        <fullName evidence="3">Proline-rich protein 2-like</fullName>
    </submittedName>
</protein>
<feature type="compositionally biased region" description="Basic and acidic residues" evidence="1">
    <location>
        <begin position="118"/>
        <end position="127"/>
    </location>
</feature>
<feature type="compositionally biased region" description="Low complexity" evidence="1">
    <location>
        <begin position="76"/>
        <end position="85"/>
    </location>
</feature>
<dbReference type="RefSeq" id="XP_007958026.1">
    <property type="nucleotide sequence ID" value="XM_007959835.1"/>
</dbReference>
<dbReference type="Proteomes" id="UP000694850">
    <property type="component" value="Unplaced"/>
</dbReference>